<dbReference type="CDD" id="cd12797">
    <property type="entry name" value="M23_peptidase"/>
    <property type="match status" value="1"/>
</dbReference>
<dbReference type="Gene3D" id="3.10.350.10">
    <property type="entry name" value="LysM domain"/>
    <property type="match status" value="2"/>
</dbReference>
<dbReference type="GO" id="GO:0004222">
    <property type="term" value="F:metalloendopeptidase activity"/>
    <property type="evidence" value="ECO:0007669"/>
    <property type="project" value="TreeGrafter"/>
</dbReference>
<name>A0A2H0XB71_UNCKA</name>
<dbReference type="Pfam" id="PF01476">
    <property type="entry name" value="LysM"/>
    <property type="match status" value="2"/>
</dbReference>
<dbReference type="InterPro" id="IPR050570">
    <property type="entry name" value="Cell_wall_metabolism_enzyme"/>
</dbReference>
<evidence type="ECO:0000313" key="3">
    <source>
        <dbReference type="EMBL" id="PIS22065.1"/>
    </source>
</evidence>
<proteinExistence type="predicted"/>
<dbReference type="Gene3D" id="2.70.70.10">
    <property type="entry name" value="Glucose Permease (Domain IIA)"/>
    <property type="match status" value="1"/>
</dbReference>
<evidence type="ECO:0000259" key="2">
    <source>
        <dbReference type="PROSITE" id="PS51782"/>
    </source>
</evidence>
<protein>
    <recommendedName>
        <fullName evidence="2">LysM domain-containing protein</fullName>
    </recommendedName>
</protein>
<reference evidence="4" key="1">
    <citation type="submission" date="2017-09" db="EMBL/GenBank/DDBJ databases">
        <title>Depth-based differentiation of microbial function through sediment-hosted aquifers and enrichment of novel symbionts in the deep terrestrial subsurface.</title>
        <authorList>
            <person name="Probst A.J."/>
            <person name="Ladd B."/>
            <person name="Jarett J.K."/>
            <person name="Geller-Mcgrath D.E."/>
            <person name="Sieber C.M.K."/>
            <person name="Emerson J.B."/>
            <person name="Anantharaman K."/>
            <person name="Thomas B.C."/>
            <person name="Malmstrom R."/>
            <person name="Stieglmeier M."/>
            <person name="Klingl A."/>
            <person name="Woyke T."/>
            <person name="Ryan C.M."/>
            <person name="Banfield J.F."/>
        </authorList>
    </citation>
    <scope>NUCLEOTIDE SEQUENCE [LARGE SCALE GENOMIC DNA]</scope>
</reference>
<dbReference type="CDD" id="cd00118">
    <property type="entry name" value="LysM"/>
    <property type="match status" value="2"/>
</dbReference>
<keyword evidence="1" id="KW-0472">Membrane</keyword>
<gene>
    <name evidence="3" type="ORF">COT50_03925</name>
</gene>
<dbReference type="SUPFAM" id="SSF51261">
    <property type="entry name" value="Duplicated hybrid motif"/>
    <property type="match status" value="1"/>
</dbReference>
<dbReference type="SUPFAM" id="SSF54106">
    <property type="entry name" value="LysM domain"/>
    <property type="match status" value="2"/>
</dbReference>
<sequence length="399" mass="44130">MLFTIGRPRSKRFVEVRLDSFIPYGRSKLLFFVKSLNQFFKWILLYALIKVKKTLLLLGRLLYVSIKAIRDLKSYFVAKLIWSRGRLGKPVANFVIMTLALGIFFFGEILSGSKLVVSKELDADYLQTSTDIIPEKNTALTTLPENRQRTEYLAYKIESGDSLYSVGNKFKVSIDAIKYVNNLYDGSVLQIGQEIAIPPASGLIHKVEAGDTLVSIAQKYSVPSQAIADFNYLLEPNKLALGTELVIPDAKIPLPVYVNLPTIPSIIVAGVNDGNAKKGWCMWPTSASVITQNFSWYHNGLDIGSAWGSAMPPIYACAGGVVIRAGWDPWGLGLHIRVDHGNGYETVYGHMSRLDVSYGDKVKKGGVMGLMGSTGRSTGPHIHFTIKYQGSPQNPLKYL</sequence>
<dbReference type="SMART" id="SM00257">
    <property type="entry name" value="LysM"/>
    <property type="match status" value="2"/>
</dbReference>
<dbReference type="PANTHER" id="PTHR21666">
    <property type="entry name" value="PEPTIDASE-RELATED"/>
    <property type="match status" value="1"/>
</dbReference>
<organism evidence="3 4">
    <name type="scientific">candidate division WWE3 bacterium CG08_land_8_20_14_0_20_41_10</name>
    <dbReference type="NCBI Taxonomy" id="1975085"/>
    <lineage>
        <taxon>Bacteria</taxon>
        <taxon>Katanobacteria</taxon>
    </lineage>
</organism>
<dbReference type="AlphaFoldDB" id="A0A2H0XB71"/>
<dbReference type="Pfam" id="PF01551">
    <property type="entry name" value="Peptidase_M23"/>
    <property type="match status" value="1"/>
</dbReference>
<keyword evidence="1" id="KW-0812">Transmembrane</keyword>
<evidence type="ECO:0000313" key="4">
    <source>
        <dbReference type="Proteomes" id="UP000231252"/>
    </source>
</evidence>
<feature type="domain" description="LysM" evidence="2">
    <location>
        <begin position="203"/>
        <end position="247"/>
    </location>
</feature>
<feature type="transmembrane region" description="Helical" evidence="1">
    <location>
        <begin position="39"/>
        <end position="63"/>
    </location>
</feature>
<feature type="transmembrane region" description="Helical" evidence="1">
    <location>
        <begin position="91"/>
        <end position="110"/>
    </location>
</feature>
<dbReference type="InterPro" id="IPR011055">
    <property type="entry name" value="Dup_hybrid_motif"/>
</dbReference>
<dbReference type="InterPro" id="IPR018392">
    <property type="entry name" value="LysM"/>
</dbReference>
<dbReference type="PROSITE" id="PS51782">
    <property type="entry name" value="LYSM"/>
    <property type="match status" value="2"/>
</dbReference>
<dbReference type="EMBL" id="PEYU01000088">
    <property type="protein sequence ID" value="PIS22065.1"/>
    <property type="molecule type" value="Genomic_DNA"/>
</dbReference>
<evidence type="ECO:0000256" key="1">
    <source>
        <dbReference type="SAM" id="Phobius"/>
    </source>
</evidence>
<dbReference type="PANTHER" id="PTHR21666:SF270">
    <property type="entry name" value="MUREIN HYDROLASE ACTIVATOR ENVC"/>
    <property type="match status" value="1"/>
</dbReference>
<dbReference type="InterPro" id="IPR016047">
    <property type="entry name" value="M23ase_b-sheet_dom"/>
</dbReference>
<accession>A0A2H0XB71</accession>
<dbReference type="Proteomes" id="UP000231252">
    <property type="component" value="Unassembled WGS sequence"/>
</dbReference>
<dbReference type="InterPro" id="IPR036779">
    <property type="entry name" value="LysM_dom_sf"/>
</dbReference>
<keyword evidence="1" id="KW-1133">Transmembrane helix</keyword>
<feature type="domain" description="LysM" evidence="2">
    <location>
        <begin position="153"/>
        <end position="197"/>
    </location>
</feature>
<comment type="caution">
    <text evidence="3">The sequence shown here is derived from an EMBL/GenBank/DDBJ whole genome shotgun (WGS) entry which is preliminary data.</text>
</comment>